<comment type="similarity">
    <text evidence="8">Belongs to the TRAP transporter small permease family.</text>
</comment>
<name>A0ABT8N9S0_9BACL</name>
<dbReference type="Pfam" id="PF04290">
    <property type="entry name" value="DctQ"/>
    <property type="match status" value="1"/>
</dbReference>
<accession>A0ABT8N9S0</accession>
<evidence type="ECO:0000256" key="7">
    <source>
        <dbReference type="ARBA" id="ARBA00023136"/>
    </source>
</evidence>
<evidence type="ECO:0000256" key="8">
    <source>
        <dbReference type="ARBA" id="ARBA00038436"/>
    </source>
</evidence>
<feature type="domain" description="Tripartite ATP-independent periplasmic transporters DctQ component" evidence="10">
    <location>
        <begin position="27"/>
        <end position="151"/>
    </location>
</feature>
<evidence type="ECO:0000256" key="1">
    <source>
        <dbReference type="ARBA" id="ARBA00004429"/>
    </source>
</evidence>
<reference evidence="11 12" key="1">
    <citation type="submission" date="2023-07" db="EMBL/GenBank/DDBJ databases">
        <title>Novel species in genus Planococcus.</title>
        <authorList>
            <person name="Ning S."/>
        </authorList>
    </citation>
    <scope>NUCLEOTIDE SEQUENCE [LARGE SCALE GENOMIC DNA]</scope>
    <source>
        <strain evidence="11 12">N017</strain>
    </source>
</reference>
<evidence type="ECO:0000256" key="5">
    <source>
        <dbReference type="ARBA" id="ARBA00022692"/>
    </source>
</evidence>
<keyword evidence="7 9" id="KW-0472">Membrane</keyword>
<keyword evidence="2" id="KW-0813">Transport</keyword>
<evidence type="ECO:0000256" key="4">
    <source>
        <dbReference type="ARBA" id="ARBA00022519"/>
    </source>
</evidence>
<dbReference type="InterPro" id="IPR007387">
    <property type="entry name" value="TRAP_DctQ"/>
</dbReference>
<proteinExistence type="inferred from homology"/>
<evidence type="ECO:0000256" key="6">
    <source>
        <dbReference type="ARBA" id="ARBA00022989"/>
    </source>
</evidence>
<comment type="caution">
    <text evidence="11">The sequence shown here is derived from an EMBL/GenBank/DDBJ whole genome shotgun (WGS) entry which is preliminary data.</text>
</comment>
<keyword evidence="12" id="KW-1185">Reference proteome</keyword>
<dbReference type="RefSeq" id="WP_301855068.1">
    <property type="nucleotide sequence ID" value="NZ_JAUJWU010000001.1"/>
</dbReference>
<feature type="transmembrane region" description="Helical" evidence="9">
    <location>
        <begin position="121"/>
        <end position="141"/>
    </location>
</feature>
<comment type="subcellular location">
    <subcellularLocation>
        <location evidence="1">Cell inner membrane</location>
        <topology evidence="1">Multi-pass membrane protein</topology>
    </subcellularLocation>
</comment>
<dbReference type="PANTHER" id="PTHR35011:SF2">
    <property type="entry name" value="2,3-DIKETO-L-GULONATE TRAP TRANSPORTER SMALL PERMEASE PROTEIN YIAM"/>
    <property type="match status" value="1"/>
</dbReference>
<protein>
    <submittedName>
        <fullName evidence="11">TRAP transporter small permease</fullName>
    </submittedName>
</protein>
<evidence type="ECO:0000256" key="3">
    <source>
        <dbReference type="ARBA" id="ARBA00022475"/>
    </source>
</evidence>
<evidence type="ECO:0000313" key="11">
    <source>
        <dbReference type="EMBL" id="MDN7244623.1"/>
    </source>
</evidence>
<sequence>MKYVAHLVSFITNLAKWISFSTLIIMVPLVTYFSISRSLGYPVVGDIEIVQFSMVILIMGSLAYTEATGAHISISVLADRFPAKVQLALDFMAQFLTILFCFIVCWAFIVKINFGQTSDLLNLSFVPFKIFLVICFIGWALEAMVKFIRNVEDYKTAVKGK</sequence>
<keyword evidence="6 9" id="KW-1133">Transmembrane helix</keyword>
<keyword evidence="4" id="KW-0997">Cell inner membrane</keyword>
<gene>
    <name evidence="11" type="ORF">QWY13_03875</name>
</gene>
<organism evidence="11 12">
    <name type="scientific">Planococcus shenhongbingii</name>
    <dbReference type="NCBI Taxonomy" id="3058398"/>
    <lineage>
        <taxon>Bacteria</taxon>
        <taxon>Bacillati</taxon>
        <taxon>Bacillota</taxon>
        <taxon>Bacilli</taxon>
        <taxon>Bacillales</taxon>
        <taxon>Caryophanaceae</taxon>
        <taxon>Planococcus</taxon>
    </lineage>
</organism>
<feature type="transmembrane region" description="Helical" evidence="9">
    <location>
        <begin position="87"/>
        <end position="109"/>
    </location>
</feature>
<dbReference type="Proteomes" id="UP001172142">
    <property type="component" value="Unassembled WGS sequence"/>
</dbReference>
<dbReference type="PANTHER" id="PTHR35011">
    <property type="entry name" value="2,3-DIKETO-L-GULONATE TRAP TRANSPORTER SMALL PERMEASE PROTEIN YIAM"/>
    <property type="match status" value="1"/>
</dbReference>
<dbReference type="EMBL" id="JAUJWU010000001">
    <property type="protein sequence ID" value="MDN7244623.1"/>
    <property type="molecule type" value="Genomic_DNA"/>
</dbReference>
<feature type="transmembrane region" description="Helical" evidence="9">
    <location>
        <begin position="7"/>
        <end position="29"/>
    </location>
</feature>
<dbReference type="InterPro" id="IPR055348">
    <property type="entry name" value="DctQ"/>
</dbReference>
<feature type="transmembrane region" description="Helical" evidence="9">
    <location>
        <begin position="49"/>
        <end position="67"/>
    </location>
</feature>
<evidence type="ECO:0000256" key="9">
    <source>
        <dbReference type="SAM" id="Phobius"/>
    </source>
</evidence>
<keyword evidence="3" id="KW-1003">Cell membrane</keyword>
<evidence type="ECO:0000256" key="2">
    <source>
        <dbReference type="ARBA" id="ARBA00022448"/>
    </source>
</evidence>
<keyword evidence="5 9" id="KW-0812">Transmembrane</keyword>
<evidence type="ECO:0000313" key="12">
    <source>
        <dbReference type="Proteomes" id="UP001172142"/>
    </source>
</evidence>
<evidence type="ECO:0000259" key="10">
    <source>
        <dbReference type="Pfam" id="PF04290"/>
    </source>
</evidence>